<gene>
    <name evidence="1" type="ORF">V6N12_041659</name>
</gene>
<evidence type="ECO:0000313" key="1">
    <source>
        <dbReference type="EMBL" id="KAK8506982.1"/>
    </source>
</evidence>
<accession>A0ABR2BJ61</accession>
<comment type="caution">
    <text evidence="1">The sequence shown here is derived from an EMBL/GenBank/DDBJ whole genome shotgun (WGS) entry which is preliminary data.</text>
</comment>
<protein>
    <submittedName>
        <fullName evidence="1">Uncharacterized protein</fullName>
    </submittedName>
</protein>
<dbReference type="EMBL" id="JBBPBM010000110">
    <property type="protein sequence ID" value="KAK8506982.1"/>
    <property type="molecule type" value="Genomic_DNA"/>
</dbReference>
<name>A0ABR2BJ61_9ROSI</name>
<organism evidence="1 2">
    <name type="scientific">Hibiscus sabdariffa</name>
    <name type="common">roselle</name>
    <dbReference type="NCBI Taxonomy" id="183260"/>
    <lineage>
        <taxon>Eukaryota</taxon>
        <taxon>Viridiplantae</taxon>
        <taxon>Streptophyta</taxon>
        <taxon>Embryophyta</taxon>
        <taxon>Tracheophyta</taxon>
        <taxon>Spermatophyta</taxon>
        <taxon>Magnoliopsida</taxon>
        <taxon>eudicotyledons</taxon>
        <taxon>Gunneridae</taxon>
        <taxon>Pentapetalae</taxon>
        <taxon>rosids</taxon>
        <taxon>malvids</taxon>
        <taxon>Malvales</taxon>
        <taxon>Malvaceae</taxon>
        <taxon>Malvoideae</taxon>
        <taxon>Hibiscus</taxon>
    </lineage>
</organism>
<sequence length="97" mass="11254">MNEDEHTFLKGLTRYPMDLSSIKTFKNPKGSLSCAVVLQYALIKERGEAREQHQRTMLDSISKDINRPWEDPIPENNERHLVPELRGVGLSTYDMHE</sequence>
<reference evidence="1 2" key="1">
    <citation type="journal article" date="2024" name="G3 (Bethesda)">
        <title>Genome assembly of Hibiscus sabdariffa L. provides insights into metabolisms of medicinal natural products.</title>
        <authorList>
            <person name="Kim T."/>
        </authorList>
    </citation>
    <scope>NUCLEOTIDE SEQUENCE [LARGE SCALE GENOMIC DNA]</scope>
    <source>
        <strain evidence="1">TK-2024</strain>
        <tissue evidence="1">Old leaves</tissue>
    </source>
</reference>
<proteinExistence type="predicted"/>
<evidence type="ECO:0000313" key="2">
    <source>
        <dbReference type="Proteomes" id="UP001472677"/>
    </source>
</evidence>
<keyword evidence="2" id="KW-1185">Reference proteome</keyword>
<dbReference type="Proteomes" id="UP001472677">
    <property type="component" value="Unassembled WGS sequence"/>
</dbReference>